<dbReference type="GO" id="GO:0035091">
    <property type="term" value="F:phosphatidylinositol binding"/>
    <property type="evidence" value="ECO:0007669"/>
    <property type="project" value="InterPro"/>
</dbReference>
<keyword evidence="4" id="KW-1185">Reference proteome</keyword>
<evidence type="ECO:0000256" key="1">
    <source>
        <dbReference type="SAM" id="MobiDB-lite"/>
    </source>
</evidence>
<evidence type="ECO:0000313" key="4">
    <source>
        <dbReference type="Proteomes" id="UP000054359"/>
    </source>
</evidence>
<dbReference type="PANTHER" id="PTHR47194">
    <property type="entry name" value="SORTING NEXIN-29-RELATED"/>
    <property type="match status" value="1"/>
</dbReference>
<evidence type="ECO:0000259" key="2">
    <source>
        <dbReference type="PROSITE" id="PS50195"/>
    </source>
</evidence>
<feature type="domain" description="PX" evidence="2">
    <location>
        <begin position="18"/>
        <end position="135"/>
    </location>
</feature>
<gene>
    <name evidence="3" type="ORF">X975_02419</name>
</gene>
<dbReference type="PROSITE" id="PS50195">
    <property type="entry name" value="PX"/>
    <property type="match status" value="1"/>
</dbReference>
<sequence length="171" mass="20199">MSITSDYDASSQTATLRPLINVWIPSAFLTGRTADVHHVYQVYVRIRDDEWNVYRRYAQFYALHKLLKKKDPIVNTFDFPPKKTIGKKDAKVVEQRRRRLQHYLRCVLNWLLQTNSDISSSPDKETFINLLPFFSDQFDTQKKQNRNSRFRQADSTGFDQEQHATPHYTGL</sequence>
<dbReference type="CDD" id="cd07277">
    <property type="entry name" value="PX_RUN"/>
    <property type="match status" value="1"/>
</dbReference>
<reference evidence="3 4" key="1">
    <citation type="submission" date="2013-11" db="EMBL/GenBank/DDBJ databases">
        <title>Genome sequencing of Stegodyphus mimosarum.</title>
        <authorList>
            <person name="Bechsgaard J."/>
        </authorList>
    </citation>
    <scope>NUCLEOTIDE SEQUENCE [LARGE SCALE GENOMIC DNA]</scope>
</reference>
<dbReference type="InterPro" id="IPR037916">
    <property type="entry name" value="SNX29_PX"/>
</dbReference>
<dbReference type="Gene3D" id="3.30.1520.10">
    <property type="entry name" value="Phox-like domain"/>
    <property type="match status" value="1"/>
</dbReference>
<feature type="region of interest" description="Disordered" evidence="1">
    <location>
        <begin position="148"/>
        <end position="171"/>
    </location>
</feature>
<dbReference type="SMART" id="SM00312">
    <property type="entry name" value="PX"/>
    <property type="match status" value="1"/>
</dbReference>
<feature type="non-terminal residue" evidence="3">
    <location>
        <position position="171"/>
    </location>
</feature>
<dbReference type="OrthoDB" id="93876at2759"/>
<organism evidence="3 4">
    <name type="scientific">Stegodyphus mimosarum</name>
    <name type="common">African social velvet spider</name>
    <dbReference type="NCBI Taxonomy" id="407821"/>
    <lineage>
        <taxon>Eukaryota</taxon>
        <taxon>Metazoa</taxon>
        <taxon>Ecdysozoa</taxon>
        <taxon>Arthropoda</taxon>
        <taxon>Chelicerata</taxon>
        <taxon>Arachnida</taxon>
        <taxon>Araneae</taxon>
        <taxon>Araneomorphae</taxon>
        <taxon>Entelegynae</taxon>
        <taxon>Eresoidea</taxon>
        <taxon>Eresidae</taxon>
        <taxon>Stegodyphus</taxon>
    </lineage>
</organism>
<dbReference type="InterPro" id="IPR001683">
    <property type="entry name" value="PX_dom"/>
</dbReference>
<proteinExistence type="predicted"/>
<protein>
    <submittedName>
        <fullName evidence="3">Sorting nexin-29</fullName>
    </submittedName>
</protein>
<dbReference type="EMBL" id="KK117096">
    <property type="protein sequence ID" value="KFM69534.1"/>
    <property type="molecule type" value="Genomic_DNA"/>
</dbReference>
<dbReference type="InterPro" id="IPR036871">
    <property type="entry name" value="PX_dom_sf"/>
</dbReference>
<dbReference type="STRING" id="407821.A0A087TWP5"/>
<name>A0A087TWP5_STEMI</name>
<dbReference type="PANTHER" id="PTHR47194:SF3">
    <property type="entry name" value="SORTING NEXIN 29"/>
    <property type="match status" value="1"/>
</dbReference>
<dbReference type="Pfam" id="PF00787">
    <property type="entry name" value="PX"/>
    <property type="match status" value="1"/>
</dbReference>
<dbReference type="AlphaFoldDB" id="A0A087TWP5"/>
<accession>A0A087TWP5</accession>
<dbReference type="Proteomes" id="UP000054359">
    <property type="component" value="Unassembled WGS sequence"/>
</dbReference>
<dbReference type="SUPFAM" id="SSF64268">
    <property type="entry name" value="PX domain"/>
    <property type="match status" value="1"/>
</dbReference>
<evidence type="ECO:0000313" key="3">
    <source>
        <dbReference type="EMBL" id="KFM69534.1"/>
    </source>
</evidence>